<sequence>MHHTAQMSRRDACYQQCSYEQAFSKLAKLRADMDIFLDAFKVNAEDAALNQNTFLILQ</sequence>
<reference evidence="1" key="1">
    <citation type="journal article" date="2021" name="PeerJ">
        <title>Extensive microbial diversity within the chicken gut microbiome revealed by metagenomics and culture.</title>
        <authorList>
            <person name="Gilroy R."/>
            <person name="Ravi A."/>
            <person name="Getino M."/>
            <person name="Pursley I."/>
            <person name="Horton D.L."/>
            <person name="Alikhan N.F."/>
            <person name="Baker D."/>
            <person name="Gharbi K."/>
            <person name="Hall N."/>
            <person name="Watson M."/>
            <person name="Adriaenssens E.M."/>
            <person name="Foster-Nyarko E."/>
            <person name="Jarju S."/>
            <person name="Secka A."/>
            <person name="Antonio M."/>
            <person name="Oren A."/>
            <person name="Chaudhuri R.R."/>
            <person name="La Ragione R."/>
            <person name="Hildebrand F."/>
            <person name="Pallen M.J."/>
        </authorList>
    </citation>
    <scope>NUCLEOTIDE SEQUENCE</scope>
    <source>
        <strain evidence="1">687</strain>
    </source>
</reference>
<dbReference type="Proteomes" id="UP000824150">
    <property type="component" value="Unassembled WGS sequence"/>
</dbReference>
<dbReference type="EMBL" id="JAHLFG010000066">
    <property type="protein sequence ID" value="MBU3827073.1"/>
    <property type="molecule type" value="Genomic_DNA"/>
</dbReference>
<organism evidence="1 2">
    <name type="scientific">Candidatus Anaerobiospirillum merdipullorum</name>
    <dbReference type="NCBI Taxonomy" id="2838450"/>
    <lineage>
        <taxon>Bacteria</taxon>
        <taxon>Pseudomonadati</taxon>
        <taxon>Pseudomonadota</taxon>
        <taxon>Gammaproteobacteria</taxon>
        <taxon>Aeromonadales</taxon>
        <taxon>Succinivibrionaceae</taxon>
        <taxon>Anaerobiospirillum</taxon>
    </lineage>
</organism>
<name>A0A9E2NSD3_9GAMM</name>
<dbReference type="AlphaFoldDB" id="A0A9E2NSD3"/>
<comment type="caution">
    <text evidence="1">The sequence shown here is derived from an EMBL/GenBank/DDBJ whole genome shotgun (WGS) entry which is preliminary data.</text>
</comment>
<accession>A0A9E2NSD3</accession>
<evidence type="ECO:0000313" key="2">
    <source>
        <dbReference type="Proteomes" id="UP000824150"/>
    </source>
</evidence>
<protein>
    <submittedName>
        <fullName evidence="1">Uncharacterized protein</fullName>
    </submittedName>
</protein>
<evidence type="ECO:0000313" key="1">
    <source>
        <dbReference type="EMBL" id="MBU3827073.1"/>
    </source>
</evidence>
<gene>
    <name evidence="1" type="ORF">IAA31_06245</name>
</gene>
<proteinExistence type="predicted"/>
<reference evidence="1" key="2">
    <citation type="submission" date="2021-04" db="EMBL/GenBank/DDBJ databases">
        <authorList>
            <person name="Gilroy R."/>
        </authorList>
    </citation>
    <scope>NUCLEOTIDE SEQUENCE</scope>
    <source>
        <strain evidence="1">687</strain>
    </source>
</reference>